<organism evidence="2 3">
    <name type="scientific">Scardovia inopinata F0304</name>
    <dbReference type="NCBI Taxonomy" id="641146"/>
    <lineage>
        <taxon>Bacteria</taxon>
        <taxon>Bacillati</taxon>
        <taxon>Actinomycetota</taxon>
        <taxon>Actinomycetes</taxon>
        <taxon>Bifidobacteriales</taxon>
        <taxon>Bifidobacteriaceae</taxon>
        <taxon>Scardovia</taxon>
    </lineage>
</organism>
<evidence type="ECO:0000313" key="3">
    <source>
        <dbReference type="Proteomes" id="UP000005777"/>
    </source>
</evidence>
<dbReference type="Proteomes" id="UP000005777">
    <property type="component" value="Unassembled WGS sequence"/>
</dbReference>
<sequence>MQYLDRVLPTLLSILPIIFSVMQFKQGQRMEQYEKSQKIYDDARHAQEVEAKAASFISRYDQERRLIPLCAIASMYDRSKNYSRNIYREYCSCTSEIQNSILKACGLDLRVRSIDKFYEVCLGKLTQMLEKTFPSDKKIFYDNGKYFQFCLERCGSESLSYLEYEYEDRLTDILSYAFRNADSFATPINTACREFNFAKCSDREACQFVTTIARYSAIYYRSDEILTLENSFGSPEWDEGIQTMEDLFLIALFNIYVYLVLVK</sequence>
<dbReference type="eggNOG" id="ENOG5031ZMP">
    <property type="taxonomic scope" value="Bacteria"/>
</dbReference>
<keyword evidence="1" id="KW-0812">Transmembrane</keyword>
<evidence type="ECO:0000313" key="2">
    <source>
        <dbReference type="EMBL" id="EFG26553.1"/>
    </source>
</evidence>
<evidence type="ECO:0000256" key="1">
    <source>
        <dbReference type="SAM" id="Phobius"/>
    </source>
</evidence>
<dbReference type="EMBL" id="ADCX01000002">
    <property type="protein sequence ID" value="EFG26553.1"/>
    <property type="molecule type" value="Genomic_DNA"/>
</dbReference>
<keyword evidence="3" id="KW-1185">Reference proteome</keyword>
<dbReference type="HOGENOM" id="CLU_975442_0_0_11"/>
<protein>
    <submittedName>
        <fullName evidence="2">Uncharacterized protein</fullName>
    </submittedName>
</protein>
<accession>W5II63</accession>
<dbReference type="AlphaFoldDB" id="W5II63"/>
<proteinExistence type="predicted"/>
<name>W5II63_SCAIO</name>
<keyword evidence="1" id="KW-0472">Membrane</keyword>
<comment type="caution">
    <text evidence="2">The sequence shown here is derived from an EMBL/GenBank/DDBJ whole genome shotgun (WGS) entry which is preliminary data.</text>
</comment>
<keyword evidence="1" id="KW-1133">Transmembrane helix</keyword>
<reference evidence="2 3" key="1">
    <citation type="submission" date="2012-01" db="EMBL/GenBank/DDBJ databases">
        <title>The Genome Sequence of Scardovia inopinata F0304.</title>
        <authorList>
            <consortium name="The Broad Institute Genome Sequencing Platform"/>
            <person name="Earl A."/>
            <person name="Ward D."/>
            <person name="Feldgarden M."/>
            <person name="Gevers D."/>
            <person name="Izard J."/>
            <person name="Baranova O.V."/>
            <person name="Blanton J.M."/>
            <person name="Tanner A.C."/>
            <person name="Dewhirst F.E."/>
            <person name="Young S.K."/>
            <person name="Zeng Q."/>
            <person name="Gargeya S."/>
            <person name="Fitzgerald M."/>
            <person name="Haas B."/>
            <person name="Abouelleil A."/>
            <person name="Alvarado L."/>
            <person name="Arachchi H.M."/>
            <person name="Berlin A."/>
            <person name="Chapman S.B."/>
            <person name="Gearin G."/>
            <person name="Goldberg J."/>
            <person name="Griggs A."/>
            <person name="Gujja S."/>
            <person name="Hansen M."/>
            <person name="Heiman D."/>
            <person name="Howarth C."/>
            <person name="Larimer J."/>
            <person name="Lui A."/>
            <person name="MacDonald P.J."/>
            <person name="McCowen C."/>
            <person name="Montmayeur A."/>
            <person name="Murphy C."/>
            <person name="Neiman D."/>
            <person name="Pearson M."/>
            <person name="Priest M."/>
            <person name="Roberts A."/>
            <person name="Saif S."/>
            <person name="Shea T."/>
            <person name="Sisk P."/>
            <person name="Stolte C."/>
            <person name="Sykes S."/>
            <person name="Wortman J."/>
            <person name="Nusbaum C."/>
            <person name="Birren B."/>
        </authorList>
    </citation>
    <scope>NUCLEOTIDE SEQUENCE [LARGE SCALE GENOMIC DNA]</scope>
    <source>
        <strain evidence="2 3">F0304</strain>
    </source>
</reference>
<gene>
    <name evidence="2" type="ORF">HMPREF9020_00172</name>
</gene>
<feature type="transmembrane region" description="Helical" evidence="1">
    <location>
        <begin position="6"/>
        <end position="24"/>
    </location>
</feature>